<comment type="function">
    <text evidence="5">Catalyzes the reversible phosphorylytic cleavage of uridine to uracil and ribose-1-phosphate which can then be utilized as carbon and energy sources or in the rescue of pyrimidine bases for nucleotide synthesis. Shows broad substrate specificity and can also accept deoxyuridine and other analogous compounds.</text>
</comment>
<feature type="binding site" evidence="4">
    <location>
        <begin position="164"/>
        <end position="167"/>
    </location>
    <ligand>
        <name>phosphate</name>
        <dbReference type="ChEBI" id="CHEBI:43474"/>
    </ligand>
</feature>
<dbReference type="GO" id="GO:0009166">
    <property type="term" value="P:nucleotide catabolic process"/>
    <property type="evidence" value="ECO:0007669"/>
    <property type="project" value="InterPro"/>
</dbReference>
<dbReference type="InterPro" id="IPR000845">
    <property type="entry name" value="Nucleoside_phosphorylase_d"/>
</dbReference>
<dbReference type="InterPro" id="IPR010059">
    <property type="entry name" value="Uridine_phosphorylase_euk"/>
</dbReference>
<protein>
    <recommendedName>
        <fullName evidence="5">Uridine phosphorylase</fullName>
        <ecNumber evidence="5">2.4.2.3</ecNumber>
    </recommendedName>
</protein>
<evidence type="ECO:0000256" key="4">
    <source>
        <dbReference type="PIRSR" id="PIRSR610059-50"/>
    </source>
</evidence>
<evidence type="ECO:0000256" key="1">
    <source>
        <dbReference type="ARBA" id="ARBA00010456"/>
    </source>
</evidence>
<comment type="catalytic activity">
    <reaction evidence="5">
        <text>uridine + phosphate = alpha-D-ribose 1-phosphate + uracil</text>
        <dbReference type="Rhea" id="RHEA:24388"/>
        <dbReference type="ChEBI" id="CHEBI:16704"/>
        <dbReference type="ChEBI" id="CHEBI:17568"/>
        <dbReference type="ChEBI" id="CHEBI:43474"/>
        <dbReference type="ChEBI" id="CHEBI:57720"/>
        <dbReference type="EC" id="2.4.2.3"/>
    </reaction>
</comment>
<dbReference type="AlphaFoldDB" id="A0A8C6VKG4"/>
<name>A0A8C6VKG4_NAJNA</name>
<dbReference type="Ensembl" id="ENSNNAT00000007552.1">
    <property type="protein sequence ID" value="ENSNNAP00000007196.1"/>
    <property type="gene ID" value="ENSNNAG00000004816.1"/>
</dbReference>
<keyword evidence="3 5" id="KW-0808">Transferase</keyword>
<dbReference type="InterPro" id="IPR018016">
    <property type="entry name" value="Nucleoside_phosphorylase_CS"/>
</dbReference>
<evidence type="ECO:0000259" key="6">
    <source>
        <dbReference type="Pfam" id="PF01048"/>
    </source>
</evidence>
<evidence type="ECO:0000313" key="8">
    <source>
        <dbReference type="Proteomes" id="UP000694559"/>
    </source>
</evidence>
<evidence type="ECO:0000256" key="5">
    <source>
        <dbReference type="RuleBase" id="RU361131"/>
    </source>
</evidence>
<dbReference type="GO" id="GO:0006218">
    <property type="term" value="P:uridine catabolic process"/>
    <property type="evidence" value="ECO:0007669"/>
    <property type="project" value="TreeGrafter"/>
</dbReference>
<gene>
    <name evidence="7" type="primary">UPP1</name>
</gene>
<comment type="similarity">
    <text evidence="1 5">Belongs to the PNP/UDP phosphorylase family.</text>
</comment>
<dbReference type="GO" id="GO:0005829">
    <property type="term" value="C:cytosol"/>
    <property type="evidence" value="ECO:0007669"/>
    <property type="project" value="TreeGrafter"/>
</dbReference>
<feature type="binding site" evidence="4">
    <location>
        <position position="120"/>
    </location>
    <ligand>
        <name>phosphate</name>
        <dbReference type="ChEBI" id="CHEBI:43474"/>
    </ligand>
</feature>
<accession>A0A8C6VKG4</accession>
<feature type="binding site" evidence="4">
    <location>
        <position position="229"/>
    </location>
    <ligand>
        <name>substrate</name>
    </ligand>
</feature>
<evidence type="ECO:0000313" key="7">
    <source>
        <dbReference type="Ensembl" id="ENSNNAP00000007196.1"/>
    </source>
</evidence>
<dbReference type="InterPro" id="IPR035994">
    <property type="entry name" value="Nucleoside_phosphorylase_sf"/>
</dbReference>
<dbReference type="SUPFAM" id="SSF53167">
    <property type="entry name" value="Purine and uridine phosphorylases"/>
    <property type="match status" value="1"/>
</dbReference>
<sequence length="280" mass="31117">MCRVRIKRSLDTIAQLSYLFVLSVYQSSINQSIHHRNRYSNKYRFCIPNPHLKKMKDDILYHFALGTSTHDFPALFGDIKFVCVGGSPSRMKTFITYIAELLDIGNPGYDYPNICAGTDRYAMYKAGPVLSVSHGMGIPSIAIMLHELIKLLYHAKCSNVTIIRIGTSGGIGLTPGSVVITKQAVDATFKPQFEQIILGNFPELPNMLCLGFTMYTSTSLMTCHAFVGQARLDGAICTYTEEEKMQYLKEAHKTGVRNIEMESSVFAAMCNLSGLKGNVI</sequence>
<dbReference type="GO" id="GO:0044206">
    <property type="term" value="P:UMP salvage"/>
    <property type="evidence" value="ECO:0007669"/>
    <property type="project" value="UniProtKB-UniPathway"/>
</dbReference>
<keyword evidence="2 5" id="KW-0328">Glycosyltransferase</keyword>
<feature type="domain" description="Nucleoside phosphorylase" evidence="6">
    <location>
        <begin position="80"/>
        <end position="276"/>
    </location>
</feature>
<dbReference type="Gene3D" id="3.40.50.1580">
    <property type="entry name" value="Nucleoside phosphorylase domain"/>
    <property type="match status" value="1"/>
</dbReference>
<dbReference type="GO" id="GO:0004850">
    <property type="term" value="F:uridine phosphorylase activity"/>
    <property type="evidence" value="ECO:0007669"/>
    <property type="project" value="UniProtKB-EC"/>
</dbReference>
<dbReference type="PROSITE" id="PS01232">
    <property type="entry name" value="PNP_UDP_1"/>
    <property type="match status" value="1"/>
</dbReference>
<reference evidence="7" key="1">
    <citation type="submission" date="2025-08" db="UniProtKB">
        <authorList>
            <consortium name="Ensembl"/>
        </authorList>
    </citation>
    <scope>IDENTIFICATION</scope>
</reference>
<keyword evidence="8" id="KW-1185">Reference proteome</keyword>
<dbReference type="Proteomes" id="UP000694559">
    <property type="component" value="Unplaced"/>
</dbReference>
<evidence type="ECO:0000256" key="2">
    <source>
        <dbReference type="ARBA" id="ARBA00022676"/>
    </source>
</evidence>
<organism evidence="7 8">
    <name type="scientific">Naja naja</name>
    <name type="common">Indian cobra</name>
    <dbReference type="NCBI Taxonomy" id="35670"/>
    <lineage>
        <taxon>Eukaryota</taxon>
        <taxon>Metazoa</taxon>
        <taxon>Chordata</taxon>
        <taxon>Craniata</taxon>
        <taxon>Vertebrata</taxon>
        <taxon>Euteleostomi</taxon>
        <taxon>Lepidosauria</taxon>
        <taxon>Squamata</taxon>
        <taxon>Bifurcata</taxon>
        <taxon>Unidentata</taxon>
        <taxon>Episquamata</taxon>
        <taxon>Toxicofera</taxon>
        <taxon>Serpentes</taxon>
        <taxon>Colubroidea</taxon>
        <taxon>Elapidae</taxon>
        <taxon>Elapinae</taxon>
        <taxon>Naja</taxon>
    </lineage>
</organism>
<dbReference type="OrthoDB" id="204058at2759"/>
<proteinExistence type="inferred from homology"/>
<dbReference type="PANTHER" id="PTHR43691:SF10">
    <property type="entry name" value="URIDINE PHOSPHORYLASE 1"/>
    <property type="match status" value="1"/>
</dbReference>
<dbReference type="Pfam" id="PF01048">
    <property type="entry name" value="PNP_UDP_1"/>
    <property type="match status" value="1"/>
</dbReference>
<dbReference type="UniPathway" id="UPA00574">
    <property type="reaction ID" value="UER00633"/>
</dbReference>
<evidence type="ECO:0000256" key="3">
    <source>
        <dbReference type="ARBA" id="ARBA00022679"/>
    </source>
</evidence>
<dbReference type="GeneTree" id="ENSGT00940000157781"/>
<comment type="pathway">
    <text evidence="5">Pyrimidine metabolism; UMP biosynthesis via salvage pathway; uracil from uridine (phosphorylase route): step 1/1.</text>
</comment>
<reference evidence="7" key="2">
    <citation type="submission" date="2025-09" db="UniProtKB">
        <authorList>
            <consortium name="Ensembl"/>
        </authorList>
    </citation>
    <scope>IDENTIFICATION</scope>
</reference>
<dbReference type="NCBIfam" id="TIGR01719">
    <property type="entry name" value="euk_UDPppase"/>
    <property type="match status" value="1"/>
</dbReference>
<dbReference type="EC" id="2.4.2.3" evidence="5"/>
<feature type="binding site" evidence="4">
    <location>
        <position position="231"/>
    </location>
    <ligand>
        <name>substrate</name>
    </ligand>
</feature>
<dbReference type="PANTHER" id="PTHR43691">
    <property type="entry name" value="URIDINE PHOSPHORYLASE"/>
    <property type="match status" value="1"/>
</dbReference>